<dbReference type="OrthoDB" id="1887912at2759"/>
<dbReference type="InterPro" id="IPR001660">
    <property type="entry name" value="SAM"/>
</dbReference>
<dbReference type="KEGG" id="jcu:105641237"/>
<dbReference type="SUPFAM" id="SSF47769">
    <property type="entry name" value="SAM/Pointed domain"/>
    <property type="match status" value="1"/>
</dbReference>
<protein>
    <recommendedName>
        <fullName evidence="1">SAM domain-containing protein</fullName>
    </recommendedName>
</protein>
<keyword evidence="3" id="KW-1185">Reference proteome</keyword>
<evidence type="ECO:0000313" key="3">
    <source>
        <dbReference type="Proteomes" id="UP000027138"/>
    </source>
</evidence>
<accession>A0A067K279</accession>
<dbReference type="AlphaFoldDB" id="A0A067K279"/>
<dbReference type="InterPro" id="IPR013761">
    <property type="entry name" value="SAM/pointed_sf"/>
</dbReference>
<dbReference type="STRING" id="180498.A0A067K279"/>
<dbReference type="Pfam" id="PF07647">
    <property type="entry name" value="SAM_2"/>
    <property type="match status" value="1"/>
</dbReference>
<dbReference type="Proteomes" id="UP000027138">
    <property type="component" value="Unassembled WGS sequence"/>
</dbReference>
<feature type="domain" description="SAM" evidence="1">
    <location>
        <begin position="23"/>
        <end position="58"/>
    </location>
</feature>
<gene>
    <name evidence="2" type="ORF">JCGZ_16984</name>
</gene>
<dbReference type="PANTHER" id="PTHR33915:SF3">
    <property type="entry name" value="STERILE ALPHA MOTIF (SAM) DOMAIN PROTEIN"/>
    <property type="match status" value="1"/>
</dbReference>
<evidence type="ECO:0000259" key="1">
    <source>
        <dbReference type="Pfam" id="PF07647"/>
    </source>
</evidence>
<dbReference type="PANTHER" id="PTHR33915">
    <property type="entry name" value="OSJNBA0033G05.11 PROTEIN"/>
    <property type="match status" value="1"/>
</dbReference>
<dbReference type="EMBL" id="KK914699">
    <property type="protein sequence ID" value="KDP30202.1"/>
    <property type="molecule type" value="Genomic_DNA"/>
</dbReference>
<reference evidence="2 3" key="1">
    <citation type="journal article" date="2014" name="PLoS ONE">
        <title>Global Analysis of Gene Expression Profiles in Physic Nut (Jatropha curcas L.) Seedlings Exposed to Salt Stress.</title>
        <authorList>
            <person name="Zhang L."/>
            <person name="Zhang C."/>
            <person name="Wu P."/>
            <person name="Chen Y."/>
            <person name="Li M."/>
            <person name="Jiang H."/>
            <person name="Wu G."/>
        </authorList>
    </citation>
    <scope>NUCLEOTIDE SEQUENCE [LARGE SCALE GENOMIC DNA]</scope>
    <source>
        <strain evidence="3">cv. GZQX0401</strain>
        <tissue evidence="2">Young leaves</tissue>
    </source>
</reference>
<dbReference type="Gene3D" id="1.10.150.50">
    <property type="entry name" value="Transcription Factor, Ets-1"/>
    <property type="match status" value="1"/>
</dbReference>
<organism evidence="2 3">
    <name type="scientific">Jatropha curcas</name>
    <name type="common">Barbados nut</name>
    <dbReference type="NCBI Taxonomy" id="180498"/>
    <lineage>
        <taxon>Eukaryota</taxon>
        <taxon>Viridiplantae</taxon>
        <taxon>Streptophyta</taxon>
        <taxon>Embryophyta</taxon>
        <taxon>Tracheophyta</taxon>
        <taxon>Spermatophyta</taxon>
        <taxon>Magnoliopsida</taxon>
        <taxon>eudicotyledons</taxon>
        <taxon>Gunneridae</taxon>
        <taxon>Pentapetalae</taxon>
        <taxon>rosids</taxon>
        <taxon>fabids</taxon>
        <taxon>Malpighiales</taxon>
        <taxon>Euphorbiaceae</taxon>
        <taxon>Crotonoideae</taxon>
        <taxon>Jatropheae</taxon>
        <taxon>Jatropha</taxon>
    </lineage>
</organism>
<evidence type="ECO:0000313" key="2">
    <source>
        <dbReference type="EMBL" id="KDP30202.1"/>
    </source>
</evidence>
<dbReference type="CDD" id="cd09487">
    <property type="entry name" value="SAM_superfamily"/>
    <property type="match status" value="1"/>
</dbReference>
<proteinExistence type="predicted"/>
<sequence>MDWFTWLSRSNLDPSLIYEYGLAFSRNELQEEDLTYFNHEFLQSMGISIAKHRLEILKLAKKDRTSTNGLSKLILAITKTKKSLRKCICNFAFHEQSVFKALPEPARYREQWRGGLTRNYKSDKDIQVEKQPPVIKIRRQAKSGPLDGRVPKNLMLNHRSLKLSGPLDGRVPENLMLNHRNLKLSGPLDGRLPENLMPENLMPNNRNLKLSGPLDEKVNDRLVFAYRSPIPKLYGNSEGRVHQRFMAGGKSPRTPEPLDGGKDRMVNDDFDDQSLWTTLFQGMKPN</sequence>
<name>A0A067K279_JATCU</name>